<keyword evidence="4" id="KW-0964">Secreted</keyword>
<reference evidence="10" key="1">
    <citation type="submission" date="2012-11" db="EMBL/GenBank/DDBJ databases">
        <authorList>
            <person name="Lucero-Rivera Y.E."/>
            <person name="Tovar-Ramirez D."/>
        </authorList>
    </citation>
    <scope>NUCLEOTIDE SEQUENCE [LARGE SCALE GENOMIC DNA]</scope>
    <source>
        <strain evidence="10">Araruama</strain>
    </source>
</reference>
<feature type="domain" description="Lipase-like C-terminal" evidence="8">
    <location>
        <begin position="135"/>
        <end position="224"/>
    </location>
</feature>
<evidence type="ECO:0000313" key="9">
    <source>
        <dbReference type="EMBL" id="ETR72094.1"/>
    </source>
</evidence>
<comment type="subcellular location">
    <subcellularLocation>
        <location evidence="2">Secreted</location>
    </subcellularLocation>
</comment>
<dbReference type="InterPro" id="IPR029058">
    <property type="entry name" value="AB_hydrolase_fold"/>
</dbReference>
<keyword evidence="6" id="KW-0378">Hydrolase</keyword>
<evidence type="ECO:0000256" key="3">
    <source>
        <dbReference type="ARBA" id="ARBA00013279"/>
    </source>
</evidence>
<dbReference type="InterPro" id="IPR056304">
    <property type="entry name" value="Lip-like_C"/>
</dbReference>
<feature type="domain" description="Lipase-like C-terminal" evidence="8">
    <location>
        <begin position="293"/>
        <end position="368"/>
    </location>
</feature>
<evidence type="ECO:0000256" key="4">
    <source>
        <dbReference type="ARBA" id="ARBA00022525"/>
    </source>
</evidence>
<protein>
    <recommendedName>
        <fullName evidence="3">triacylglycerol lipase</fullName>
        <ecNumber evidence="3">3.1.1.3</ecNumber>
    </recommendedName>
</protein>
<dbReference type="EC" id="3.1.1.3" evidence="3"/>
<sequence length="653" mass="71375">MTIKKSLSVLILGIFVVFGFASPALSLTAKILSNGNDVSSLTVKLGDTVTFEHGGSFCCGFMCLSTFDFKFEIQMDGSSSWETLESGYYLPNNPETDFRFLRLGTHTVKLTTDCYGETSDTVQVTVECDTAGSCNNYPIVLVHGFLGWGREEVELDYYLGSKTLYYWGGTDSGDLEKVMNDRGFIVYTASVGPVTSAWDRACELYAQVMGTDVFYGAEHASMHNNVYVDTNGDRMTGITSDTECDNDSNCFGKYTHDEFGNDRKNDVAHASDGRLKNSNGDVIPKLIDGSTVNPIHLVSHSFGGQTVRIFAALLGEGSPNCTGNPGSKTCENSTSASDLQEKLFKGGNTGAIRSVTTISTPNDGTNLTWIVNDLLDSLGSDSFGIDIFELLLSESVTEGLSSIYDLDMDQWGGPGTESYNNGIRDIDLMIKKDCGANSDELCGFNECNDGRPAMYDFSMWDLSPCGAADINTWADAQDDTYYFSVTTEQAFRCSTDDQWYYESAARTALPLYWFPDYPTDNWGTNFFGILPSTDGMGFDEYTTDEGLSDNNVGADNDAPQGGSWKEHDGVVSTPAMAKASCDVFSTQANGEPGKWKSIGVFHEDHFDITGGYVGFMGEESLTQDDGTGDNASDISFYDFYDDLFTRLWKLPAF</sequence>
<evidence type="ECO:0000256" key="6">
    <source>
        <dbReference type="ARBA" id="ARBA00022801"/>
    </source>
</evidence>
<evidence type="ECO:0000256" key="1">
    <source>
        <dbReference type="ARBA" id="ARBA00001024"/>
    </source>
</evidence>
<keyword evidence="7" id="KW-0443">Lipid metabolism</keyword>
<evidence type="ECO:0000259" key="8">
    <source>
        <dbReference type="Pfam" id="PF24708"/>
    </source>
</evidence>
<dbReference type="GO" id="GO:0004806">
    <property type="term" value="F:triacylglycerol lipase activity"/>
    <property type="evidence" value="ECO:0007669"/>
    <property type="project" value="UniProtKB-EC"/>
</dbReference>
<gene>
    <name evidence="9" type="ORF">OMM_01977</name>
</gene>
<dbReference type="Pfam" id="PF24708">
    <property type="entry name" value="Lip_C"/>
    <property type="match status" value="2"/>
</dbReference>
<dbReference type="PANTHER" id="PTHR34043:SF3">
    <property type="entry name" value="ALPHA_BETA-HYDROLASES SUPERFAMILY PROTEIN"/>
    <property type="match status" value="1"/>
</dbReference>
<dbReference type="EMBL" id="ATBP01000184">
    <property type="protein sequence ID" value="ETR72094.1"/>
    <property type="molecule type" value="Genomic_DNA"/>
</dbReference>
<evidence type="ECO:0000256" key="5">
    <source>
        <dbReference type="ARBA" id="ARBA00022729"/>
    </source>
</evidence>
<organism evidence="9 10">
    <name type="scientific">Candidatus Magnetoglobus multicellularis str. Araruama</name>
    <dbReference type="NCBI Taxonomy" id="890399"/>
    <lineage>
        <taxon>Bacteria</taxon>
        <taxon>Pseudomonadati</taxon>
        <taxon>Thermodesulfobacteriota</taxon>
        <taxon>Desulfobacteria</taxon>
        <taxon>Desulfobacterales</taxon>
        <taxon>Desulfobacteraceae</taxon>
        <taxon>Candidatus Magnetoglobus</taxon>
    </lineage>
</organism>
<accession>A0A1V1PBE7</accession>
<evidence type="ECO:0000313" key="10">
    <source>
        <dbReference type="Proteomes" id="UP000189670"/>
    </source>
</evidence>
<dbReference type="AlphaFoldDB" id="A0A1V1PBE7"/>
<dbReference type="Gene3D" id="3.40.50.1820">
    <property type="entry name" value="alpha/beta hydrolase"/>
    <property type="match status" value="1"/>
</dbReference>
<dbReference type="GO" id="GO:0006629">
    <property type="term" value="P:lipid metabolic process"/>
    <property type="evidence" value="ECO:0007669"/>
    <property type="project" value="UniProtKB-KW"/>
</dbReference>
<dbReference type="PANTHER" id="PTHR34043">
    <property type="entry name" value="ALPHA/BETA-HYDROLASES SUPERFAMILY PROTEIN"/>
    <property type="match status" value="1"/>
</dbReference>
<evidence type="ECO:0000256" key="7">
    <source>
        <dbReference type="ARBA" id="ARBA00023098"/>
    </source>
</evidence>
<dbReference type="SUPFAM" id="SSF53474">
    <property type="entry name" value="alpha/beta-Hydrolases"/>
    <property type="match status" value="1"/>
</dbReference>
<evidence type="ECO:0000256" key="2">
    <source>
        <dbReference type="ARBA" id="ARBA00004613"/>
    </source>
</evidence>
<comment type="caution">
    <text evidence="9">The sequence shown here is derived from an EMBL/GenBank/DDBJ whole genome shotgun (WGS) entry which is preliminary data.</text>
</comment>
<name>A0A1V1PBE7_9BACT</name>
<dbReference type="GO" id="GO:0005576">
    <property type="term" value="C:extracellular region"/>
    <property type="evidence" value="ECO:0007669"/>
    <property type="project" value="UniProtKB-SubCell"/>
</dbReference>
<proteinExistence type="predicted"/>
<dbReference type="Proteomes" id="UP000189670">
    <property type="component" value="Unassembled WGS sequence"/>
</dbReference>
<comment type="catalytic activity">
    <reaction evidence="1">
        <text>a triacylglycerol + H2O = a diacylglycerol + a fatty acid + H(+)</text>
        <dbReference type="Rhea" id="RHEA:12044"/>
        <dbReference type="ChEBI" id="CHEBI:15377"/>
        <dbReference type="ChEBI" id="CHEBI:15378"/>
        <dbReference type="ChEBI" id="CHEBI:17855"/>
        <dbReference type="ChEBI" id="CHEBI:18035"/>
        <dbReference type="ChEBI" id="CHEBI:28868"/>
        <dbReference type="EC" id="3.1.1.3"/>
    </reaction>
</comment>
<keyword evidence="5" id="KW-0732">Signal</keyword>